<gene>
    <name evidence="1" type="ORF">FHS38_000565</name>
</gene>
<evidence type="ECO:0000313" key="2">
    <source>
        <dbReference type="Proteomes" id="UP000556436"/>
    </source>
</evidence>
<keyword evidence="2" id="KW-1185">Reference proteome</keyword>
<dbReference type="AlphaFoldDB" id="A0A7W7PBG9"/>
<sequence>MDAAVVWILAAAAVPGCALFALKGLLDQLPDLFRAWHKARQAWHGDDPRP</sequence>
<evidence type="ECO:0000313" key="1">
    <source>
        <dbReference type="EMBL" id="MBB4884556.1"/>
    </source>
</evidence>
<name>A0A7W7PBG9_STRNE</name>
<reference evidence="1 2" key="1">
    <citation type="submission" date="2020-08" db="EMBL/GenBank/DDBJ databases">
        <title>Genomic Encyclopedia of Type Strains, Phase III (KMG-III): the genomes of soil and plant-associated and newly described type strains.</title>
        <authorList>
            <person name="Whitman W."/>
        </authorList>
    </citation>
    <scope>NUCLEOTIDE SEQUENCE [LARGE SCALE GENOMIC DNA]</scope>
    <source>
        <strain evidence="1 2">CECT 3265</strain>
    </source>
</reference>
<proteinExistence type="predicted"/>
<organism evidence="1 2">
    <name type="scientific">Streptomyces netropsis</name>
    <name type="common">Streptoverticillium netropsis</name>
    <dbReference type="NCBI Taxonomy" id="55404"/>
    <lineage>
        <taxon>Bacteria</taxon>
        <taxon>Bacillati</taxon>
        <taxon>Actinomycetota</taxon>
        <taxon>Actinomycetes</taxon>
        <taxon>Kitasatosporales</taxon>
        <taxon>Streptomycetaceae</taxon>
        <taxon>Streptomyces</taxon>
    </lineage>
</organism>
<dbReference type="EMBL" id="JACHJG010000001">
    <property type="protein sequence ID" value="MBB4884556.1"/>
    <property type="molecule type" value="Genomic_DNA"/>
</dbReference>
<protein>
    <submittedName>
        <fullName evidence="1">Uncharacterized protein</fullName>
    </submittedName>
</protein>
<accession>A0A7W7PBG9</accession>
<dbReference type="RefSeq" id="WP_184730259.1">
    <property type="nucleotide sequence ID" value="NZ_BMRW01000001.1"/>
</dbReference>
<comment type="caution">
    <text evidence="1">The sequence shown here is derived from an EMBL/GenBank/DDBJ whole genome shotgun (WGS) entry which is preliminary data.</text>
</comment>
<dbReference type="Proteomes" id="UP000556436">
    <property type="component" value="Unassembled WGS sequence"/>
</dbReference>